<name>D9XJ67_STRVT</name>
<evidence type="ECO:0000313" key="3">
    <source>
        <dbReference type="Proteomes" id="UP000004184"/>
    </source>
</evidence>
<feature type="region of interest" description="Disordered" evidence="1">
    <location>
        <begin position="1"/>
        <end position="21"/>
    </location>
</feature>
<accession>D9XJ67</accession>
<gene>
    <name evidence="2" type="ORF">SSQG_05700</name>
</gene>
<proteinExistence type="predicted"/>
<sequence>MPVALGGTVGDSDGEAAACPSPDMGCTTGPFPVPGWPVAVECLVGAFAAPGFPGVPVVAPGGMAGDTRDDVPPGDTARPPPLLGACCTTGPLPVTC</sequence>
<dbReference type="Proteomes" id="UP000004184">
    <property type="component" value="Unassembled WGS sequence"/>
</dbReference>
<organism evidence="2 3">
    <name type="scientific">Streptomyces viridochromogenes (strain DSM 40736 / JCM 4977 / BCRC 1201 / Tue 494)</name>
    <dbReference type="NCBI Taxonomy" id="591159"/>
    <lineage>
        <taxon>Bacteria</taxon>
        <taxon>Bacillati</taxon>
        <taxon>Actinomycetota</taxon>
        <taxon>Actinomycetes</taxon>
        <taxon>Kitasatosporales</taxon>
        <taxon>Streptomycetaceae</taxon>
        <taxon>Streptomyces</taxon>
    </lineage>
</organism>
<protein>
    <submittedName>
        <fullName evidence="2">Predicted protein</fullName>
    </submittedName>
</protein>
<dbReference type="AlphaFoldDB" id="D9XJ67"/>
<dbReference type="EMBL" id="GG657757">
    <property type="protein sequence ID" value="EFL35182.1"/>
    <property type="molecule type" value="Genomic_DNA"/>
</dbReference>
<keyword evidence="3" id="KW-1185">Reference proteome</keyword>
<reference evidence="3" key="1">
    <citation type="submission" date="2009-02" db="EMBL/GenBank/DDBJ databases">
        <title>Annotation of Streptomyces viridochromogenes strain DSM 40736.</title>
        <authorList>
            <consortium name="The Broad Institute Genome Sequencing Platform"/>
            <consortium name="Broad Institute Microbial Sequencing Center"/>
            <person name="Fischbach M."/>
            <person name="Godfrey P."/>
            <person name="Ward D."/>
            <person name="Young S."/>
            <person name="Zeng Q."/>
            <person name="Koehrsen M."/>
            <person name="Alvarado L."/>
            <person name="Berlin A.M."/>
            <person name="Bochicchio J."/>
            <person name="Borenstein D."/>
            <person name="Chapman S.B."/>
            <person name="Chen Z."/>
            <person name="Engels R."/>
            <person name="Freedman E."/>
            <person name="Gellesch M."/>
            <person name="Goldberg J."/>
            <person name="Griggs A."/>
            <person name="Gujja S."/>
            <person name="Heilman E.R."/>
            <person name="Heiman D.I."/>
            <person name="Hepburn T.A."/>
            <person name="Howarth C."/>
            <person name="Jen D."/>
            <person name="Larson L."/>
            <person name="Lewis B."/>
            <person name="Mehta T."/>
            <person name="Park D."/>
            <person name="Pearson M."/>
            <person name="Richards J."/>
            <person name="Roberts A."/>
            <person name="Saif S."/>
            <person name="Shea T.D."/>
            <person name="Shenoy N."/>
            <person name="Sisk P."/>
            <person name="Stolte C."/>
            <person name="Sykes S.N."/>
            <person name="Thomson T."/>
            <person name="Walk T."/>
            <person name="White J."/>
            <person name="Yandava C."/>
            <person name="Straight P."/>
            <person name="Clardy J."/>
            <person name="Hung D."/>
            <person name="Kolter R."/>
            <person name="Mekalanos J."/>
            <person name="Walker S."/>
            <person name="Walsh C.T."/>
            <person name="Wieland-Brown L.C."/>
            <person name="Haas B."/>
            <person name="Nusbaum C."/>
            <person name="Birren B."/>
        </authorList>
    </citation>
    <scope>NUCLEOTIDE SEQUENCE [LARGE SCALE GENOMIC DNA]</scope>
    <source>
        <strain evidence="3">DSM 40736 / JCM 4977 / BCRC 1201 / Tue 494</strain>
    </source>
</reference>
<evidence type="ECO:0000256" key="1">
    <source>
        <dbReference type="SAM" id="MobiDB-lite"/>
    </source>
</evidence>
<evidence type="ECO:0000313" key="2">
    <source>
        <dbReference type="EMBL" id="EFL35182.1"/>
    </source>
</evidence>
<dbReference type="HOGENOM" id="CLU_2358596_0_0_11"/>